<keyword evidence="3" id="KW-0378">Hydrolase</keyword>
<dbReference type="RefSeq" id="WP_005979558.1">
    <property type="nucleotide sequence ID" value="NZ_CABKNW010000004.1"/>
</dbReference>
<dbReference type="GO" id="GO:0016788">
    <property type="term" value="F:hydrolase activity, acting on ester bonds"/>
    <property type="evidence" value="ECO:0007669"/>
    <property type="project" value="InterPro"/>
</dbReference>
<evidence type="ECO:0000256" key="1">
    <source>
        <dbReference type="ARBA" id="ARBA00001947"/>
    </source>
</evidence>
<feature type="domain" description="Succinylglutamate desuccinylase/Aspartoacylase catalytic" evidence="5">
    <location>
        <begin position="40"/>
        <end position="224"/>
    </location>
</feature>
<evidence type="ECO:0000256" key="3">
    <source>
        <dbReference type="ARBA" id="ARBA00022801"/>
    </source>
</evidence>
<protein>
    <submittedName>
        <fullName evidence="6">Ectoine utilization protein EutE</fullName>
    </submittedName>
</protein>
<dbReference type="PANTHER" id="PTHR37326">
    <property type="entry name" value="BLL3975 PROTEIN"/>
    <property type="match status" value="1"/>
</dbReference>
<dbReference type="GO" id="GO:0016811">
    <property type="term" value="F:hydrolase activity, acting on carbon-nitrogen (but not peptide) bonds, in linear amides"/>
    <property type="evidence" value="ECO:0007669"/>
    <property type="project" value="InterPro"/>
</dbReference>
<organism evidence="6 7">
    <name type="scientific">Fusobacterium ulcerans</name>
    <dbReference type="NCBI Taxonomy" id="861"/>
    <lineage>
        <taxon>Bacteria</taxon>
        <taxon>Fusobacteriati</taxon>
        <taxon>Fusobacteriota</taxon>
        <taxon>Fusobacteriia</taxon>
        <taxon>Fusobacteriales</taxon>
        <taxon>Fusobacteriaceae</taxon>
        <taxon>Fusobacterium</taxon>
    </lineage>
</organism>
<dbReference type="InterPro" id="IPR055438">
    <property type="entry name" value="AstE_AspA_cat"/>
</dbReference>
<dbReference type="SUPFAM" id="SSF53187">
    <property type="entry name" value="Zn-dependent exopeptidases"/>
    <property type="match status" value="1"/>
</dbReference>
<keyword evidence="4" id="KW-0862">Zinc</keyword>
<dbReference type="EMBL" id="LS483487">
    <property type="protein sequence ID" value="SQJ13621.1"/>
    <property type="molecule type" value="Genomic_DNA"/>
</dbReference>
<name>A0AAX2JE41_9FUSO</name>
<evidence type="ECO:0000313" key="7">
    <source>
        <dbReference type="Proteomes" id="UP000249008"/>
    </source>
</evidence>
<dbReference type="Gene3D" id="3.40.630.10">
    <property type="entry name" value="Zn peptidases"/>
    <property type="match status" value="1"/>
</dbReference>
<dbReference type="InterPro" id="IPR043795">
    <property type="entry name" value="N-alpha-Ac-DABA-like"/>
</dbReference>
<dbReference type="InterPro" id="IPR053138">
    <property type="entry name" value="N-alpha-Ac-DABA_deacetylase"/>
</dbReference>
<dbReference type="PIRSF" id="PIRSF039012">
    <property type="entry name" value="ASP"/>
    <property type="match status" value="1"/>
</dbReference>
<evidence type="ECO:0000256" key="4">
    <source>
        <dbReference type="ARBA" id="ARBA00022833"/>
    </source>
</evidence>
<dbReference type="KEGG" id="ful:C4N20_04905"/>
<evidence type="ECO:0000256" key="2">
    <source>
        <dbReference type="ARBA" id="ARBA00022723"/>
    </source>
</evidence>
<accession>A0AAX2JE41</accession>
<reference evidence="6 7" key="1">
    <citation type="submission" date="2018-06" db="EMBL/GenBank/DDBJ databases">
        <authorList>
            <consortium name="Pathogen Informatics"/>
            <person name="Doyle S."/>
        </authorList>
    </citation>
    <scope>NUCLEOTIDE SEQUENCE [LARGE SCALE GENOMIC DNA]</scope>
    <source>
        <strain evidence="6 7">NCTC12112</strain>
    </source>
</reference>
<evidence type="ECO:0000313" key="6">
    <source>
        <dbReference type="EMBL" id="SQJ13621.1"/>
    </source>
</evidence>
<sequence>MSFVLGNIKCENGKKEKGYWNIEKTRYHIPITAICGKKEGKTVVISSGVHSCEYVGIQAAIETAQELSPENISGTVVILHPVNYTGFFKRLPAVIPEDNKNLNRVFPGDKDGTLSEKIAYNFSKYLYPNIDFFFDLHGGDVQENVTPFVYFSGSADEEVKKISIEAAKSLSLPYRVKSSSVNGVYSSAAMQGVPSLLVERGGRGLWSKEEVGAYKEDILRLLTHFNILENNFSFSDMTQAEINNSKYLESRHNGFWYPAFEAGDTFKKGAFLGEIKDCFGNILETYKAEFDGIILYETISLAIAIDDPLIAYGEI</sequence>
<dbReference type="GO" id="GO:0046872">
    <property type="term" value="F:metal ion binding"/>
    <property type="evidence" value="ECO:0007669"/>
    <property type="project" value="UniProtKB-KW"/>
</dbReference>
<evidence type="ECO:0000259" key="5">
    <source>
        <dbReference type="Pfam" id="PF24827"/>
    </source>
</evidence>
<proteinExistence type="predicted"/>
<keyword evidence="2" id="KW-0479">Metal-binding</keyword>
<dbReference type="CDD" id="cd06254">
    <property type="entry name" value="M14_ASTE_ASPA-like"/>
    <property type="match status" value="1"/>
</dbReference>
<dbReference type="AlphaFoldDB" id="A0AAX2JE41"/>
<dbReference type="PANTHER" id="PTHR37326:SF1">
    <property type="entry name" value="BLL3975 PROTEIN"/>
    <property type="match status" value="1"/>
</dbReference>
<dbReference type="Pfam" id="PF24827">
    <property type="entry name" value="AstE_AspA_cat"/>
    <property type="match status" value="1"/>
</dbReference>
<gene>
    <name evidence="6" type="ORF">NCTC12112_02867</name>
</gene>
<comment type="cofactor">
    <cofactor evidence="1">
        <name>Zn(2+)</name>
        <dbReference type="ChEBI" id="CHEBI:29105"/>
    </cofactor>
</comment>
<dbReference type="Proteomes" id="UP000249008">
    <property type="component" value="Chromosome 1"/>
</dbReference>
<dbReference type="GeneID" id="78454135"/>